<sequence>MPSVPTPFAIPHAAPLAELATNAAYLLHPACHAYALALAEWALGRVSADGDDADSPLSEASSGVFSPALVADALVAWHPPFAAALAELDGGNERAARLLGAPLRLERDLAVAASDDGLGNLAGGLLVHAANTTQAALYAPLKTAGVLKFLGSVTDIDSAFLDEWRAAPPELLRHGLWIKSNGSPRIILALRDALVWLAPPESSSSLRKMRHGLNKLKSSFKKLGTLTAGLTASGPSGPGEYAIQNLPGLPYVLNGPPIPFSLAPLFRYVIPYTAIDAIRASPSDDTAFDIICTPLAAHTAAKKKKPKATKHSFSVASPVVRTEWLWLLQDLWHAALAPRQPAVDGLDPAVRPQSLILASLWLHHARSSPAVASVIATDPVSDSDADSDSDSDPLPATSPPSAPPAASLTVDSLHLPDDDEVSFNAVTAPNTSSDNDDDDELALLH</sequence>
<protein>
    <submittedName>
        <fullName evidence="2">Uncharacterized protein</fullName>
    </submittedName>
</protein>
<feature type="region of interest" description="Disordered" evidence="1">
    <location>
        <begin position="378"/>
        <end position="410"/>
    </location>
</feature>
<evidence type="ECO:0000313" key="3">
    <source>
        <dbReference type="Proteomes" id="UP000054408"/>
    </source>
</evidence>
<name>A0A0L0D8R6_THETB</name>
<organism evidence="2 3">
    <name type="scientific">Thecamonas trahens ATCC 50062</name>
    <dbReference type="NCBI Taxonomy" id="461836"/>
    <lineage>
        <taxon>Eukaryota</taxon>
        <taxon>Apusozoa</taxon>
        <taxon>Apusomonadida</taxon>
        <taxon>Apusomonadidae</taxon>
        <taxon>Thecamonas</taxon>
    </lineage>
</organism>
<feature type="region of interest" description="Disordered" evidence="1">
    <location>
        <begin position="423"/>
        <end position="445"/>
    </location>
</feature>
<keyword evidence="3" id="KW-1185">Reference proteome</keyword>
<gene>
    <name evidence="2" type="ORF">AMSG_00549</name>
</gene>
<reference evidence="2 3" key="1">
    <citation type="submission" date="2010-05" db="EMBL/GenBank/DDBJ databases">
        <title>The Genome Sequence of Thecamonas trahens ATCC 50062.</title>
        <authorList>
            <consortium name="The Broad Institute Genome Sequencing Platform"/>
            <person name="Russ C."/>
            <person name="Cuomo C."/>
            <person name="Shea T."/>
            <person name="Young S.K."/>
            <person name="Zeng Q."/>
            <person name="Koehrsen M."/>
            <person name="Haas B."/>
            <person name="Borodovsky M."/>
            <person name="Guigo R."/>
            <person name="Alvarado L."/>
            <person name="Berlin A."/>
            <person name="Bochicchio J."/>
            <person name="Borenstein D."/>
            <person name="Chapman S."/>
            <person name="Chen Z."/>
            <person name="Freedman E."/>
            <person name="Gellesch M."/>
            <person name="Goldberg J."/>
            <person name="Griggs A."/>
            <person name="Gujja S."/>
            <person name="Heilman E."/>
            <person name="Heiman D."/>
            <person name="Hepburn T."/>
            <person name="Howarth C."/>
            <person name="Jen D."/>
            <person name="Larson L."/>
            <person name="Mehta T."/>
            <person name="Park D."/>
            <person name="Pearson M."/>
            <person name="Roberts A."/>
            <person name="Saif S."/>
            <person name="Shenoy N."/>
            <person name="Sisk P."/>
            <person name="Stolte C."/>
            <person name="Sykes S."/>
            <person name="Thomson T."/>
            <person name="Walk T."/>
            <person name="White J."/>
            <person name="Yandava C."/>
            <person name="Burger G."/>
            <person name="Gray M.W."/>
            <person name="Holland P.W.H."/>
            <person name="King N."/>
            <person name="Lang F.B.F."/>
            <person name="Roger A.J."/>
            <person name="Ruiz-Trillo I."/>
            <person name="Lander E."/>
            <person name="Nusbaum C."/>
        </authorList>
    </citation>
    <scope>NUCLEOTIDE SEQUENCE [LARGE SCALE GENOMIC DNA]</scope>
    <source>
        <strain evidence="2 3">ATCC 50062</strain>
    </source>
</reference>
<feature type="compositionally biased region" description="Acidic residues" evidence="1">
    <location>
        <begin position="381"/>
        <end position="391"/>
    </location>
</feature>
<dbReference type="Proteomes" id="UP000054408">
    <property type="component" value="Unassembled WGS sequence"/>
</dbReference>
<proteinExistence type="predicted"/>
<dbReference type="GeneID" id="25560352"/>
<accession>A0A0L0D8R6</accession>
<dbReference type="RefSeq" id="XP_013762823.1">
    <property type="nucleotide sequence ID" value="XM_013907369.1"/>
</dbReference>
<feature type="compositionally biased region" description="Polar residues" evidence="1">
    <location>
        <begin position="424"/>
        <end position="433"/>
    </location>
</feature>
<dbReference type="EMBL" id="GL349434">
    <property type="protein sequence ID" value="KNC48772.1"/>
    <property type="molecule type" value="Genomic_DNA"/>
</dbReference>
<evidence type="ECO:0000256" key="1">
    <source>
        <dbReference type="SAM" id="MobiDB-lite"/>
    </source>
</evidence>
<evidence type="ECO:0000313" key="2">
    <source>
        <dbReference type="EMBL" id="KNC48772.1"/>
    </source>
</evidence>
<dbReference type="AlphaFoldDB" id="A0A0L0D8R6"/>
<feature type="compositionally biased region" description="Acidic residues" evidence="1">
    <location>
        <begin position="434"/>
        <end position="445"/>
    </location>
</feature>